<feature type="domain" description="GerMN" evidence="1">
    <location>
        <begin position="92"/>
        <end position="179"/>
    </location>
</feature>
<gene>
    <name evidence="2" type="ORF">JFN93_23255</name>
</gene>
<dbReference type="PROSITE" id="PS51257">
    <property type="entry name" value="PROKAR_LIPOPROTEIN"/>
    <property type="match status" value="1"/>
</dbReference>
<dbReference type="EMBL" id="JAEMHM010000026">
    <property type="protein sequence ID" value="MBJ6727644.1"/>
    <property type="molecule type" value="Genomic_DNA"/>
</dbReference>
<dbReference type="RefSeq" id="WP_199386782.1">
    <property type="nucleotide sequence ID" value="NZ_JAEMHM010000026.1"/>
</dbReference>
<name>A0A8J7M339_9BACT</name>
<comment type="caution">
    <text evidence="2">The sequence shown here is derived from an EMBL/GenBank/DDBJ whole genome shotgun (WGS) entry which is preliminary data.</text>
</comment>
<keyword evidence="3" id="KW-1185">Reference proteome</keyword>
<dbReference type="InterPro" id="IPR019606">
    <property type="entry name" value="GerMN"/>
</dbReference>
<protein>
    <submittedName>
        <fullName evidence="2">GerMN domain-containing protein</fullName>
    </submittedName>
</protein>
<dbReference type="SMART" id="SM00909">
    <property type="entry name" value="Germane"/>
    <property type="match status" value="1"/>
</dbReference>
<reference evidence="2" key="1">
    <citation type="submission" date="2020-12" db="EMBL/GenBank/DDBJ databases">
        <title>Geomonas sp. Red875, isolated from river sediment.</title>
        <authorList>
            <person name="Xu Z."/>
            <person name="Zhang Z."/>
            <person name="Masuda Y."/>
            <person name="Itoh H."/>
            <person name="Senoo K."/>
        </authorList>
    </citation>
    <scope>NUCLEOTIDE SEQUENCE</scope>
    <source>
        <strain evidence="2">Red875</strain>
    </source>
</reference>
<dbReference type="Proteomes" id="UP000636888">
    <property type="component" value="Unassembled WGS sequence"/>
</dbReference>
<proteinExistence type="predicted"/>
<evidence type="ECO:0000259" key="1">
    <source>
        <dbReference type="SMART" id="SM00909"/>
    </source>
</evidence>
<sequence length="300" mass="32553">MKKKAVIILAILGLLSFVLLFACNRKGKPASGAQVRISSTGAYNSYFGPAPTTDKGTCFAFVIYFPSAKHAGEVVPFPFFSFDEESLKKVSVERFLGGMDVGSYAGEFLHPFPAGTHVLGISVKEGTALVNFSKEILAAKEDAGTGKAALAALTLTLTQFPEVKALQVQVEGKDVNEFLGYALPKDRLLHPDPSAVEPPGPPRLLSLTAVRDKGEKSVDEVNAYFDRPVEVQELKMTDPAGTPFAGELFHSVFDMAAVLKPKDPALFKEKMPIKVRWKVTDKVGRQAEGDSVWPLEVKEH</sequence>
<dbReference type="Pfam" id="PF10646">
    <property type="entry name" value="Germane"/>
    <property type="match status" value="1"/>
</dbReference>
<dbReference type="AlphaFoldDB" id="A0A8J7M339"/>
<evidence type="ECO:0000313" key="3">
    <source>
        <dbReference type="Proteomes" id="UP000636888"/>
    </source>
</evidence>
<organism evidence="2 3">
    <name type="scientific">Geomesophilobacter sediminis</name>
    <dbReference type="NCBI Taxonomy" id="2798584"/>
    <lineage>
        <taxon>Bacteria</taxon>
        <taxon>Pseudomonadati</taxon>
        <taxon>Thermodesulfobacteriota</taxon>
        <taxon>Desulfuromonadia</taxon>
        <taxon>Geobacterales</taxon>
        <taxon>Geobacteraceae</taxon>
        <taxon>Geomesophilobacter</taxon>
    </lineage>
</organism>
<evidence type="ECO:0000313" key="2">
    <source>
        <dbReference type="EMBL" id="MBJ6727644.1"/>
    </source>
</evidence>
<accession>A0A8J7M339</accession>